<dbReference type="EMBL" id="CM042883">
    <property type="protein sequence ID" value="KAI4374676.1"/>
    <property type="molecule type" value="Genomic_DNA"/>
</dbReference>
<sequence length="180" mass="19626">MGSSVGGHDVVRHKVMGFVGIQTGFGSVGRRGSLWKTRMPADQQGLQTIGRSDGLGVQVRHGDLGCVCFAPSMLALWMLLRAWLLSETTVEISGRTCSFGMFSNNDVTIGAWMLARNVNHENNKALCEPDCVPTSISVWDIPSAQALCSHKGNANRRRRCGKLNQESCSRSPTMQSKEDD</sequence>
<evidence type="ECO:0000313" key="2">
    <source>
        <dbReference type="Proteomes" id="UP001057402"/>
    </source>
</evidence>
<proteinExistence type="predicted"/>
<protein>
    <submittedName>
        <fullName evidence="1">Uncharacterized protein</fullName>
    </submittedName>
</protein>
<reference evidence="2" key="1">
    <citation type="journal article" date="2023" name="Front. Plant Sci.">
        <title>Chromosomal-level genome assembly of Melastoma candidum provides insights into trichome evolution.</title>
        <authorList>
            <person name="Zhong Y."/>
            <person name="Wu W."/>
            <person name="Sun C."/>
            <person name="Zou P."/>
            <person name="Liu Y."/>
            <person name="Dai S."/>
            <person name="Zhou R."/>
        </authorList>
    </citation>
    <scope>NUCLEOTIDE SEQUENCE [LARGE SCALE GENOMIC DNA]</scope>
</reference>
<gene>
    <name evidence="1" type="ORF">MLD38_012643</name>
</gene>
<accession>A0ACB9RA29</accession>
<evidence type="ECO:0000313" key="1">
    <source>
        <dbReference type="EMBL" id="KAI4374676.1"/>
    </source>
</evidence>
<organism evidence="1 2">
    <name type="scientific">Melastoma candidum</name>
    <dbReference type="NCBI Taxonomy" id="119954"/>
    <lineage>
        <taxon>Eukaryota</taxon>
        <taxon>Viridiplantae</taxon>
        <taxon>Streptophyta</taxon>
        <taxon>Embryophyta</taxon>
        <taxon>Tracheophyta</taxon>
        <taxon>Spermatophyta</taxon>
        <taxon>Magnoliopsida</taxon>
        <taxon>eudicotyledons</taxon>
        <taxon>Gunneridae</taxon>
        <taxon>Pentapetalae</taxon>
        <taxon>rosids</taxon>
        <taxon>malvids</taxon>
        <taxon>Myrtales</taxon>
        <taxon>Melastomataceae</taxon>
        <taxon>Melastomatoideae</taxon>
        <taxon>Melastomateae</taxon>
        <taxon>Melastoma</taxon>
    </lineage>
</organism>
<name>A0ACB9RA29_9MYRT</name>
<dbReference type="Proteomes" id="UP001057402">
    <property type="component" value="Chromosome 4"/>
</dbReference>
<comment type="caution">
    <text evidence="1">The sequence shown here is derived from an EMBL/GenBank/DDBJ whole genome shotgun (WGS) entry which is preliminary data.</text>
</comment>
<keyword evidence="2" id="KW-1185">Reference proteome</keyword>